<proteinExistence type="predicted"/>
<protein>
    <submittedName>
        <fullName evidence="2">Transcriptional regulator</fullName>
    </submittedName>
</protein>
<gene>
    <name evidence="2" type="ORF">GSB_151846</name>
</gene>
<organism evidence="2 3">
    <name type="scientific">Giardia intestinalis</name>
    <name type="common">Giardia lamblia</name>
    <dbReference type="NCBI Taxonomy" id="5741"/>
    <lineage>
        <taxon>Eukaryota</taxon>
        <taxon>Metamonada</taxon>
        <taxon>Diplomonadida</taxon>
        <taxon>Hexamitidae</taxon>
        <taxon>Giardiinae</taxon>
        <taxon>Giardia</taxon>
    </lineage>
</organism>
<reference evidence="2 3" key="2">
    <citation type="journal article" date="2013" name="Genome Biol. Evol.">
        <title>Genome sequencing of Giardia lamblia genotypes A2 and B isolates (DH and GS) and comparative analysis with the genomes of genotypes A1 and E (WB and Pig).</title>
        <authorList>
            <person name="Adam R.D."/>
            <person name="Dahlstrom E.W."/>
            <person name="Martens C.A."/>
            <person name="Bruno D.P."/>
            <person name="Barbian K.D."/>
            <person name="Ricklefs S.M."/>
            <person name="Hernandez M.M."/>
            <person name="Narla N.P."/>
            <person name="Patel R.B."/>
            <person name="Porcella S.F."/>
            <person name="Nash T.E."/>
        </authorList>
    </citation>
    <scope>NUCLEOTIDE SEQUENCE [LARGE SCALE GENOMIC DNA]</scope>
    <source>
        <strain evidence="2 3">GS</strain>
    </source>
</reference>
<comment type="caution">
    <text evidence="2">The sequence shown here is derived from an EMBL/GenBank/DDBJ whole genome shotgun (WGS) entry which is preliminary data.</text>
</comment>
<reference evidence="3" key="1">
    <citation type="submission" date="2012-02" db="EMBL/GenBank/DDBJ databases">
        <title>Genome sequencing of Giardia lamblia Genotypes A2 and B isolates (DH and GS) and comparative analysis with the genomes of Genotypes A1 and E (WB and Pig).</title>
        <authorList>
            <person name="Adam R."/>
            <person name="Dahlstrom E."/>
            <person name="Martens C."/>
            <person name="Bruno D."/>
            <person name="Barbian K."/>
            <person name="Porcella S.F."/>
            <person name="Nash T."/>
        </authorList>
    </citation>
    <scope>NUCLEOTIDE SEQUENCE</scope>
    <source>
        <strain evidence="3">GS</strain>
    </source>
</reference>
<accession>V6U1I9</accession>
<feature type="compositionally biased region" description="Polar residues" evidence="1">
    <location>
        <begin position="149"/>
        <end position="161"/>
    </location>
</feature>
<feature type="non-terminal residue" evidence="2">
    <location>
        <position position="1"/>
    </location>
</feature>
<sequence length="241" mass="26038">VPLHCPDLKSFELTAALPQLHSDWIHRGATRLPVGRAWCTSQPSLRPFAYASEGSAARRIYSPSLGVTRTAVCTRAGFRLVHLRGVGVTVACLLYPRARASLPRTPRRPVSCAGLTIGLLRCPAKATRQDCPGTNERARLTLEHPQSGAAGTTDQAGSHTTGLQSAPVILLPRTILRVPLIHSGQPEGQGLPGGAIHRRMALTMGYRWTERPASVEPRSCTGRKTGPVGVRRSILRCSLRR</sequence>
<dbReference type="Proteomes" id="UP000018040">
    <property type="component" value="Unassembled WGS sequence"/>
</dbReference>
<dbReference type="EMBL" id="AHHH01000022">
    <property type="protein sequence ID" value="ESU44487.1"/>
    <property type="molecule type" value="Genomic_DNA"/>
</dbReference>
<feature type="region of interest" description="Disordered" evidence="1">
    <location>
        <begin position="142"/>
        <end position="161"/>
    </location>
</feature>
<dbReference type="AlphaFoldDB" id="V6U1I9"/>
<evidence type="ECO:0000313" key="3">
    <source>
        <dbReference type="Proteomes" id="UP000018040"/>
    </source>
</evidence>
<name>V6U1I9_GIAIN</name>
<evidence type="ECO:0000256" key="1">
    <source>
        <dbReference type="SAM" id="MobiDB-lite"/>
    </source>
</evidence>
<evidence type="ECO:0000313" key="2">
    <source>
        <dbReference type="EMBL" id="ESU44487.1"/>
    </source>
</evidence>